<dbReference type="RefSeq" id="WP_072575593.1">
    <property type="nucleotide sequence ID" value="NZ_LWHB01000014.1"/>
</dbReference>
<name>A0A380MP07_9GAMM</name>
<dbReference type="PANTHER" id="PTHR17224:SF1">
    <property type="entry name" value="PEPTIDYL-TRNA HYDROLASE"/>
    <property type="match status" value="1"/>
</dbReference>
<evidence type="ECO:0000256" key="4">
    <source>
        <dbReference type="ARBA" id="ARBA00022884"/>
    </source>
</evidence>
<dbReference type="GO" id="GO:0000049">
    <property type="term" value="F:tRNA binding"/>
    <property type="evidence" value="ECO:0007669"/>
    <property type="project" value="UniProtKB-UniRule"/>
</dbReference>
<dbReference type="Pfam" id="PF01195">
    <property type="entry name" value="Pept_tRNA_hydro"/>
    <property type="match status" value="1"/>
</dbReference>
<reference evidence="10 11" key="1">
    <citation type="submission" date="2018-06" db="EMBL/GenBank/DDBJ databases">
        <authorList>
            <consortium name="Pathogen Informatics"/>
            <person name="Doyle S."/>
        </authorList>
    </citation>
    <scope>NUCLEOTIDE SEQUENCE [LARGE SCALE GENOMIC DNA]</scope>
    <source>
        <strain evidence="10 11">NCTC13337</strain>
    </source>
</reference>
<evidence type="ECO:0000256" key="3">
    <source>
        <dbReference type="ARBA" id="ARBA00022801"/>
    </source>
</evidence>
<gene>
    <name evidence="7 10" type="primary">pth</name>
    <name evidence="10" type="ORF">NCTC13337_00393</name>
</gene>
<dbReference type="FunFam" id="3.40.50.1470:FF:000001">
    <property type="entry name" value="Peptidyl-tRNA hydrolase"/>
    <property type="match status" value="1"/>
</dbReference>
<keyword evidence="4 7" id="KW-0694">RNA-binding</keyword>
<dbReference type="PROSITE" id="PS01195">
    <property type="entry name" value="PEPT_TRNA_HYDROL_1"/>
    <property type="match status" value="1"/>
</dbReference>
<keyword evidence="2 7" id="KW-0820">tRNA-binding</keyword>
<feature type="binding site" evidence="7">
    <location>
        <position position="114"/>
    </location>
    <ligand>
        <name>tRNA</name>
        <dbReference type="ChEBI" id="CHEBI:17843"/>
    </ligand>
</feature>
<dbReference type="PROSITE" id="PS01196">
    <property type="entry name" value="PEPT_TRNA_HYDROL_2"/>
    <property type="match status" value="1"/>
</dbReference>
<dbReference type="GO" id="GO:0005737">
    <property type="term" value="C:cytoplasm"/>
    <property type="evidence" value="ECO:0007669"/>
    <property type="project" value="UniProtKB-SubCell"/>
</dbReference>
<dbReference type="CDD" id="cd00462">
    <property type="entry name" value="PTH"/>
    <property type="match status" value="1"/>
</dbReference>
<comment type="function">
    <text evidence="7">Catalyzes the release of premature peptidyl moieties from peptidyl-tRNA molecules trapped in stalled 50S ribosomal subunits, and thus maintains levels of free tRNAs and 50S ribosomes.</text>
</comment>
<sequence>MTTLLVGLGNPGDQYSKTRHNAGFWLLDAIAQQQNVQWREEKKFFGLYTKIFIENRPVHLLKPQTFMNNSGRSVNAIAIFFQIPSNNIIVAHDELDLDEGISRIKYSGGHGGHNGLRDIISALNSKDFYRIRIGIGHPGIRNEVINYVLKSPSKEGMQKIENTIIDAERAFEIFIKDGSEKAMHWLHSKK</sequence>
<dbReference type="InterPro" id="IPR018171">
    <property type="entry name" value="Pept_tRNA_hydro_CS"/>
</dbReference>
<comment type="subunit">
    <text evidence="7">Monomer.</text>
</comment>
<proteinExistence type="inferred from homology"/>
<dbReference type="GO" id="GO:0006515">
    <property type="term" value="P:protein quality control for misfolded or incompletely synthesized proteins"/>
    <property type="evidence" value="ECO:0007669"/>
    <property type="project" value="UniProtKB-UniRule"/>
</dbReference>
<feature type="site" description="Stabilizes the basic form of H active site to accept a proton" evidence="7">
    <location>
        <position position="93"/>
    </location>
</feature>
<evidence type="ECO:0000256" key="6">
    <source>
        <dbReference type="ARBA" id="ARBA00050038"/>
    </source>
</evidence>
<evidence type="ECO:0000313" key="10">
    <source>
        <dbReference type="EMBL" id="SUO93766.1"/>
    </source>
</evidence>
<feature type="active site" description="Proton acceptor" evidence="7">
    <location>
        <position position="20"/>
    </location>
</feature>
<dbReference type="HAMAP" id="MF_00083">
    <property type="entry name" value="Pept_tRNA_hydro_bact"/>
    <property type="match status" value="1"/>
</dbReference>
<feature type="binding site" evidence="7">
    <location>
        <position position="66"/>
    </location>
    <ligand>
        <name>tRNA</name>
        <dbReference type="ChEBI" id="CHEBI:17843"/>
    </ligand>
</feature>
<dbReference type="OrthoDB" id="9800507at2"/>
<evidence type="ECO:0000313" key="11">
    <source>
        <dbReference type="Proteomes" id="UP000254601"/>
    </source>
</evidence>
<dbReference type="GO" id="GO:0072344">
    <property type="term" value="P:rescue of stalled ribosome"/>
    <property type="evidence" value="ECO:0007669"/>
    <property type="project" value="UniProtKB-UniRule"/>
</dbReference>
<evidence type="ECO:0000256" key="5">
    <source>
        <dbReference type="ARBA" id="ARBA00038063"/>
    </source>
</evidence>
<feature type="binding site" evidence="7">
    <location>
        <position position="15"/>
    </location>
    <ligand>
        <name>tRNA</name>
        <dbReference type="ChEBI" id="CHEBI:17843"/>
    </ligand>
</feature>
<dbReference type="InterPro" id="IPR001328">
    <property type="entry name" value="Pept_tRNA_hydro"/>
</dbReference>
<dbReference type="AlphaFoldDB" id="A0A380MP07"/>
<evidence type="ECO:0000256" key="8">
    <source>
        <dbReference type="RuleBase" id="RU000673"/>
    </source>
</evidence>
<feature type="binding site" evidence="7">
    <location>
        <position position="68"/>
    </location>
    <ligand>
        <name>tRNA</name>
        <dbReference type="ChEBI" id="CHEBI:17843"/>
    </ligand>
</feature>
<dbReference type="InterPro" id="IPR036416">
    <property type="entry name" value="Pept_tRNA_hydro_sf"/>
</dbReference>
<comment type="catalytic activity">
    <reaction evidence="7 8">
        <text>an N-acyl-L-alpha-aminoacyl-tRNA + H2O = an N-acyl-L-amino acid + a tRNA + H(+)</text>
        <dbReference type="Rhea" id="RHEA:54448"/>
        <dbReference type="Rhea" id="RHEA-COMP:10123"/>
        <dbReference type="Rhea" id="RHEA-COMP:13883"/>
        <dbReference type="ChEBI" id="CHEBI:15377"/>
        <dbReference type="ChEBI" id="CHEBI:15378"/>
        <dbReference type="ChEBI" id="CHEBI:59874"/>
        <dbReference type="ChEBI" id="CHEBI:78442"/>
        <dbReference type="ChEBI" id="CHEBI:138191"/>
        <dbReference type="EC" id="3.1.1.29"/>
    </reaction>
</comment>
<keyword evidence="11" id="KW-1185">Reference proteome</keyword>
<dbReference type="NCBIfam" id="TIGR00447">
    <property type="entry name" value="pth"/>
    <property type="match status" value="1"/>
</dbReference>
<feature type="site" description="Discriminates between blocked and unblocked aminoacyl-tRNA" evidence="7">
    <location>
        <position position="10"/>
    </location>
</feature>
<comment type="subcellular location">
    <subcellularLocation>
        <location evidence="7">Cytoplasm</location>
    </subcellularLocation>
</comment>
<dbReference type="GO" id="GO:0004045">
    <property type="term" value="F:peptidyl-tRNA hydrolase activity"/>
    <property type="evidence" value="ECO:0007669"/>
    <property type="project" value="UniProtKB-UniRule"/>
</dbReference>
<evidence type="ECO:0000256" key="1">
    <source>
        <dbReference type="ARBA" id="ARBA00013260"/>
    </source>
</evidence>
<accession>A0A380MP07</accession>
<evidence type="ECO:0000256" key="2">
    <source>
        <dbReference type="ARBA" id="ARBA00022555"/>
    </source>
</evidence>
<dbReference type="Proteomes" id="UP000254601">
    <property type="component" value="Unassembled WGS sequence"/>
</dbReference>
<comment type="similarity">
    <text evidence="5 7 9">Belongs to the PTH family.</text>
</comment>
<organism evidence="10 11">
    <name type="scientific">Suttonella ornithocola</name>
    <dbReference type="NCBI Taxonomy" id="279832"/>
    <lineage>
        <taxon>Bacteria</taxon>
        <taxon>Pseudomonadati</taxon>
        <taxon>Pseudomonadota</taxon>
        <taxon>Gammaproteobacteria</taxon>
        <taxon>Cardiobacteriales</taxon>
        <taxon>Cardiobacteriaceae</taxon>
        <taxon>Suttonella</taxon>
    </lineage>
</organism>
<dbReference type="EMBL" id="UHIC01000001">
    <property type="protein sequence ID" value="SUO93766.1"/>
    <property type="molecule type" value="Genomic_DNA"/>
</dbReference>
<protein>
    <recommendedName>
        <fullName evidence="6 7">Peptidyl-tRNA hydrolase</fullName>
        <shortName evidence="7">Pth</shortName>
        <ecNumber evidence="1 7">3.1.1.29</ecNumber>
    </recommendedName>
</protein>
<dbReference type="Gene3D" id="3.40.50.1470">
    <property type="entry name" value="Peptidyl-tRNA hydrolase"/>
    <property type="match status" value="1"/>
</dbReference>
<keyword evidence="3 7" id="KW-0378">Hydrolase</keyword>
<comment type="function">
    <text evidence="7">Hydrolyzes ribosome-free peptidyl-tRNAs (with 1 or more amino acids incorporated), which drop off the ribosome during protein synthesis, or as a result of ribosome stalling.</text>
</comment>
<dbReference type="EC" id="3.1.1.29" evidence="1 7"/>
<dbReference type="PANTHER" id="PTHR17224">
    <property type="entry name" value="PEPTIDYL-TRNA HYDROLASE"/>
    <property type="match status" value="1"/>
</dbReference>
<evidence type="ECO:0000256" key="7">
    <source>
        <dbReference type="HAMAP-Rule" id="MF_00083"/>
    </source>
</evidence>
<dbReference type="SUPFAM" id="SSF53178">
    <property type="entry name" value="Peptidyl-tRNA hydrolase-like"/>
    <property type="match status" value="1"/>
</dbReference>
<keyword evidence="7" id="KW-0963">Cytoplasm</keyword>
<evidence type="ECO:0000256" key="9">
    <source>
        <dbReference type="RuleBase" id="RU004320"/>
    </source>
</evidence>